<organism evidence="1 2">
    <name type="scientific">Undibacterium squillarum</name>
    <dbReference type="NCBI Taxonomy" id="1131567"/>
    <lineage>
        <taxon>Bacteria</taxon>
        <taxon>Pseudomonadati</taxon>
        <taxon>Pseudomonadota</taxon>
        <taxon>Betaproteobacteria</taxon>
        <taxon>Burkholderiales</taxon>
        <taxon>Oxalobacteraceae</taxon>
        <taxon>Undibacterium</taxon>
    </lineage>
</organism>
<evidence type="ECO:0000313" key="1">
    <source>
        <dbReference type="EMBL" id="GGX28603.1"/>
    </source>
</evidence>
<dbReference type="PANTHER" id="PTHR17985">
    <property type="entry name" value="SER/THR-RICH PROTEIN T10 IN DGCR REGION"/>
    <property type="match status" value="1"/>
</dbReference>
<protein>
    <recommendedName>
        <fullName evidence="3">NRDE family protein</fullName>
    </recommendedName>
</protein>
<name>A0ABQ2XQ23_9BURK</name>
<dbReference type="EMBL" id="BMYU01000001">
    <property type="protein sequence ID" value="GGX28603.1"/>
    <property type="molecule type" value="Genomic_DNA"/>
</dbReference>
<dbReference type="PANTHER" id="PTHR17985:SF8">
    <property type="entry name" value="TRANSPORT AND GOLGI ORGANIZATION PROTEIN 2 HOMOLOG"/>
    <property type="match status" value="1"/>
</dbReference>
<accession>A0ABQ2XQ23</accession>
<dbReference type="InterPro" id="IPR008551">
    <property type="entry name" value="TANGO2"/>
</dbReference>
<proteinExistence type="predicted"/>
<comment type="caution">
    <text evidence="1">The sequence shown here is derived from an EMBL/GenBank/DDBJ whole genome shotgun (WGS) entry which is preliminary data.</text>
</comment>
<dbReference type="Pfam" id="PF05742">
    <property type="entry name" value="TANGO2"/>
    <property type="match status" value="1"/>
</dbReference>
<sequence length="253" mass="28428">MWIADMCLIVLAWRLVPGMPLLVAANRDEFYERPAQAAHWWPDAPQILAGRDLRSGGTWMGLQADPQQNTPARKFAAVTNVRAPSEFRADAHSRGDLVSEFLRNDMSAEVYLQSLKSKGDLYNGFNLLLYDGQDLIWHSNRYQDDARNGKPLAPGIYGVSNAALDSCWHKVVRTKAEFCSLLCQLAPEDAFFEMLGNTNPAPDCRLPDTGIPFDRERLLSSPCIVSEDYGTRVSSLVRIFDDRAPQLIEKVLR</sequence>
<evidence type="ECO:0008006" key="3">
    <source>
        <dbReference type="Google" id="ProtNLM"/>
    </source>
</evidence>
<gene>
    <name evidence="1" type="ORF">GCM10010946_01730</name>
</gene>
<dbReference type="Proteomes" id="UP000653343">
    <property type="component" value="Unassembled WGS sequence"/>
</dbReference>
<reference evidence="2" key="1">
    <citation type="journal article" date="2019" name="Int. J. Syst. Evol. Microbiol.">
        <title>The Global Catalogue of Microorganisms (GCM) 10K type strain sequencing project: providing services to taxonomists for standard genome sequencing and annotation.</title>
        <authorList>
            <consortium name="The Broad Institute Genomics Platform"/>
            <consortium name="The Broad Institute Genome Sequencing Center for Infectious Disease"/>
            <person name="Wu L."/>
            <person name="Ma J."/>
        </authorList>
    </citation>
    <scope>NUCLEOTIDE SEQUENCE [LARGE SCALE GENOMIC DNA]</scope>
    <source>
        <strain evidence="2">KCTC 23917</strain>
    </source>
</reference>
<keyword evidence="2" id="KW-1185">Reference proteome</keyword>
<evidence type="ECO:0000313" key="2">
    <source>
        <dbReference type="Proteomes" id="UP000653343"/>
    </source>
</evidence>